<reference evidence="3 4" key="1">
    <citation type="submission" date="2013-07" db="EMBL/GenBank/DDBJ databases">
        <authorList>
            <person name="Weinstock G."/>
            <person name="Sodergren E."/>
            <person name="Wylie T."/>
            <person name="Fulton L."/>
            <person name="Fulton R."/>
            <person name="Fronick C."/>
            <person name="O'Laughlin M."/>
            <person name="Godfrey J."/>
            <person name="Miner T."/>
            <person name="Herter B."/>
            <person name="Appelbaum E."/>
            <person name="Cordes M."/>
            <person name="Lek S."/>
            <person name="Wollam A."/>
            <person name="Pepin K.H."/>
            <person name="Palsikar V.B."/>
            <person name="Mitreva M."/>
            <person name="Wilson R.K."/>
        </authorList>
    </citation>
    <scope>NUCLEOTIDE SEQUENCE [LARGE SCALE GENOMIC DNA]</scope>
    <source>
        <strain evidence="3 4">ATCC 14940</strain>
    </source>
</reference>
<dbReference type="RefSeq" id="WP_021641374.1">
    <property type="nucleotide sequence ID" value="NZ_KE992856.1"/>
</dbReference>
<feature type="domain" description="Transglutaminase-like" evidence="2">
    <location>
        <begin position="190"/>
        <end position="244"/>
    </location>
</feature>
<dbReference type="AlphaFoldDB" id="A0ABC9U1Q8"/>
<proteinExistence type="predicted"/>
<protein>
    <recommendedName>
        <fullName evidence="2">Transglutaminase-like domain-containing protein</fullName>
    </recommendedName>
</protein>
<evidence type="ECO:0000313" key="4">
    <source>
        <dbReference type="Proteomes" id="UP000016491"/>
    </source>
</evidence>
<comment type="caution">
    <text evidence="3">The sequence shown here is derived from an EMBL/GenBank/DDBJ whole genome shotgun (WGS) entry which is preliminary data.</text>
</comment>
<name>A0ABC9U1Q8_CLOSY</name>
<dbReference type="SMART" id="SM00460">
    <property type="entry name" value="TGc"/>
    <property type="match status" value="1"/>
</dbReference>
<feature type="signal peptide" evidence="1">
    <location>
        <begin position="1"/>
        <end position="24"/>
    </location>
</feature>
<dbReference type="InterPro" id="IPR002931">
    <property type="entry name" value="Transglutaminase-like"/>
</dbReference>
<evidence type="ECO:0000259" key="2">
    <source>
        <dbReference type="SMART" id="SM00460"/>
    </source>
</evidence>
<gene>
    <name evidence="3" type="ORF">CLOSYM_00847</name>
</gene>
<dbReference type="SUPFAM" id="SSF54001">
    <property type="entry name" value="Cysteine proteinases"/>
    <property type="match status" value="1"/>
</dbReference>
<dbReference type="Proteomes" id="UP000016491">
    <property type="component" value="Unassembled WGS sequence"/>
</dbReference>
<dbReference type="Gene3D" id="3.10.620.30">
    <property type="match status" value="1"/>
</dbReference>
<evidence type="ECO:0000256" key="1">
    <source>
        <dbReference type="SAM" id="SignalP"/>
    </source>
</evidence>
<feature type="chain" id="PRO_5044841528" description="Transglutaminase-like domain-containing protein" evidence="1">
    <location>
        <begin position="25"/>
        <end position="274"/>
    </location>
</feature>
<organism evidence="3 4">
    <name type="scientific">[Clostridium] symbiosum ATCC 14940</name>
    <dbReference type="NCBI Taxonomy" id="411472"/>
    <lineage>
        <taxon>Bacteria</taxon>
        <taxon>Bacillati</taxon>
        <taxon>Bacillota</taxon>
        <taxon>Clostridia</taxon>
        <taxon>Lachnospirales</taxon>
        <taxon>Lachnospiraceae</taxon>
        <taxon>Otoolea</taxon>
    </lineage>
</organism>
<dbReference type="EMBL" id="AWSU01000072">
    <property type="protein sequence ID" value="ERI79418.1"/>
    <property type="molecule type" value="Genomic_DNA"/>
</dbReference>
<evidence type="ECO:0000313" key="3">
    <source>
        <dbReference type="EMBL" id="ERI79418.1"/>
    </source>
</evidence>
<dbReference type="Pfam" id="PF01841">
    <property type="entry name" value="Transglut_core"/>
    <property type="match status" value="1"/>
</dbReference>
<sequence length="274" mass="31699">MKNIKNFIVKTILTVVMMTIPTLAGQCKLQTDCPIYTVKEGQTLTDEEQRAIEATIDYFIEHPEEDYISISSKDFPSMDAHWYMNIVTQKLDYIFDDILIVSNKKFVLNTIPCFLTSESKVDGITNFCIKNLHVREALEIQDFLNQTYRQLPELGIHNGTDQIEALKKIDNFVCDLVTYDENYQGDFIHIFSTRRGVCTDYAMLVKALAQGASIEAYYIASNTENHAWNQIFIDGIAYELDSCFNDLNNNHDLFMLTRNQMSKTNNHKFIDEKY</sequence>
<accession>A0ABC9U1Q8</accession>
<keyword evidence="1" id="KW-0732">Signal</keyword>
<dbReference type="InterPro" id="IPR038765">
    <property type="entry name" value="Papain-like_cys_pep_sf"/>
</dbReference>